<dbReference type="GO" id="GO:0000160">
    <property type="term" value="P:phosphorelay signal transduction system"/>
    <property type="evidence" value="ECO:0007669"/>
    <property type="project" value="InterPro"/>
</dbReference>
<gene>
    <name evidence="3" type="ORF">ABNN70_15385</name>
</gene>
<name>A0AAU8IF06_9BACL</name>
<dbReference type="SMART" id="SM00448">
    <property type="entry name" value="REC"/>
    <property type="match status" value="1"/>
</dbReference>
<dbReference type="SUPFAM" id="SSF52172">
    <property type="entry name" value="CheY-like"/>
    <property type="match status" value="1"/>
</dbReference>
<feature type="domain" description="Response regulatory" evidence="2">
    <location>
        <begin position="16"/>
        <end position="132"/>
    </location>
</feature>
<dbReference type="PANTHER" id="PTHR43228:SF1">
    <property type="entry name" value="TWO-COMPONENT RESPONSE REGULATOR ARR22"/>
    <property type="match status" value="1"/>
</dbReference>
<evidence type="ECO:0000256" key="1">
    <source>
        <dbReference type="PROSITE-ProRule" id="PRU00169"/>
    </source>
</evidence>
<dbReference type="AlphaFoldDB" id="A0AAU8IF06"/>
<keyword evidence="1" id="KW-0597">Phosphoprotein</keyword>
<protein>
    <submittedName>
        <fullName evidence="3">Response regulator</fullName>
    </submittedName>
</protein>
<dbReference type="PANTHER" id="PTHR43228">
    <property type="entry name" value="TWO-COMPONENT RESPONSE REGULATOR"/>
    <property type="match status" value="1"/>
</dbReference>
<dbReference type="Gene3D" id="3.40.50.2300">
    <property type="match status" value="1"/>
</dbReference>
<dbReference type="RefSeq" id="WP_353948301.1">
    <property type="nucleotide sequence ID" value="NZ_CP159510.1"/>
</dbReference>
<dbReference type="InterPro" id="IPR001789">
    <property type="entry name" value="Sig_transdc_resp-reg_receiver"/>
</dbReference>
<evidence type="ECO:0000259" key="2">
    <source>
        <dbReference type="PROSITE" id="PS50110"/>
    </source>
</evidence>
<reference evidence="3" key="1">
    <citation type="submission" date="2024-06" db="EMBL/GenBank/DDBJ databases">
        <authorList>
            <person name="Fan A."/>
            <person name="Zhang F.Y."/>
            <person name="Zhang L."/>
        </authorList>
    </citation>
    <scope>NUCLEOTIDE SEQUENCE</scope>
    <source>
        <strain evidence="3">Y61</strain>
    </source>
</reference>
<sequence>MNDHRKEKGITVSMAKILIVDDSRFSQRITSTMIHNHLDDVAFSFAEDGEEGLEKFQEERPDYTIVDLLMPKLRGQDLIEKIKEIDRAARIIVLSADIQKSVRKVVELMGVQAYINKPLNDEKAKQISGIIRNDA</sequence>
<accession>A0AAU8IF06</accession>
<dbReference type="Pfam" id="PF00072">
    <property type="entry name" value="Response_reg"/>
    <property type="match status" value="1"/>
</dbReference>
<dbReference type="EMBL" id="CP159510">
    <property type="protein sequence ID" value="XCJ16964.1"/>
    <property type="molecule type" value="Genomic_DNA"/>
</dbReference>
<dbReference type="PROSITE" id="PS50110">
    <property type="entry name" value="RESPONSE_REGULATORY"/>
    <property type="match status" value="1"/>
</dbReference>
<organism evidence="3">
    <name type="scientific">Sporolactobacillus sp. Y61</name>
    <dbReference type="NCBI Taxonomy" id="3160863"/>
    <lineage>
        <taxon>Bacteria</taxon>
        <taxon>Bacillati</taxon>
        <taxon>Bacillota</taxon>
        <taxon>Bacilli</taxon>
        <taxon>Bacillales</taxon>
        <taxon>Sporolactobacillaceae</taxon>
        <taxon>Sporolactobacillus</taxon>
    </lineage>
</organism>
<feature type="modified residue" description="4-aspartylphosphate" evidence="1">
    <location>
        <position position="67"/>
    </location>
</feature>
<proteinExistence type="predicted"/>
<dbReference type="InterPro" id="IPR011006">
    <property type="entry name" value="CheY-like_superfamily"/>
</dbReference>
<dbReference type="InterPro" id="IPR052048">
    <property type="entry name" value="ST_Response_Regulator"/>
</dbReference>
<evidence type="ECO:0000313" key="3">
    <source>
        <dbReference type="EMBL" id="XCJ16964.1"/>
    </source>
</evidence>